<dbReference type="InterPro" id="IPR046348">
    <property type="entry name" value="SIS_dom_sf"/>
</dbReference>
<dbReference type="Pfam" id="PF01418">
    <property type="entry name" value="HTH_6"/>
    <property type="match status" value="1"/>
</dbReference>
<evidence type="ECO:0000256" key="1">
    <source>
        <dbReference type="ARBA" id="ARBA00023015"/>
    </source>
</evidence>
<feature type="region of interest" description="Disordered" evidence="4">
    <location>
        <begin position="279"/>
        <end position="303"/>
    </location>
</feature>
<dbReference type="PROSITE" id="PS51464">
    <property type="entry name" value="SIS"/>
    <property type="match status" value="1"/>
</dbReference>
<evidence type="ECO:0000259" key="5">
    <source>
        <dbReference type="PROSITE" id="PS51071"/>
    </source>
</evidence>
<proteinExistence type="predicted"/>
<feature type="domain" description="SIS" evidence="6">
    <location>
        <begin position="124"/>
        <end position="266"/>
    </location>
</feature>
<evidence type="ECO:0000259" key="6">
    <source>
        <dbReference type="PROSITE" id="PS51464"/>
    </source>
</evidence>
<evidence type="ECO:0000256" key="3">
    <source>
        <dbReference type="ARBA" id="ARBA00023163"/>
    </source>
</evidence>
<dbReference type="SUPFAM" id="SSF46689">
    <property type="entry name" value="Homeodomain-like"/>
    <property type="match status" value="1"/>
</dbReference>
<dbReference type="InterPro" id="IPR000281">
    <property type="entry name" value="HTH_RpiR"/>
</dbReference>
<dbReference type="CDD" id="cd05013">
    <property type="entry name" value="SIS_RpiR"/>
    <property type="match status" value="1"/>
</dbReference>
<protein>
    <submittedName>
        <fullName evidence="7">MurR/RpiR family transcriptional regulator</fullName>
    </submittedName>
</protein>
<sequence>MSIRSLLTDKGIEFTPADRKLARVLLANYPAAGLNTVVAFSAAAGVSPPSVVRFVNRLGFPSYPEFQRALLAEVEERMNSPLEMLDAGKGMDAPEGIYQEVLHATSVAVEQTGLASTASDVDEAVRLLTDENASVFCLGGRFSGYLAGSLWAHLNLLRPGCRLITGATADRVDRIADIRRRDVLAVYDYRRYQMDTISLARAAAEQGARILLFTDRWQSPIAELAKTILTVPVESPTPFDTMVPALAQTEALVGVLTARLAQRSRARFERIEALRRQAGITEFAPDPASGPASAKPDGGDGDQ</sequence>
<dbReference type="PROSITE" id="PS51071">
    <property type="entry name" value="HTH_RPIR"/>
    <property type="match status" value="1"/>
</dbReference>
<dbReference type="Proteomes" id="UP001595443">
    <property type="component" value="Unassembled WGS sequence"/>
</dbReference>
<evidence type="ECO:0000256" key="2">
    <source>
        <dbReference type="ARBA" id="ARBA00023125"/>
    </source>
</evidence>
<gene>
    <name evidence="7" type="ORF">ACFOES_10590</name>
</gene>
<evidence type="ECO:0000313" key="8">
    <source>
        <dbReference type="Proteomes" id="UP001595443"/>
    </source>
</evidence>
<comment type="caution">
    <text evidence="7">The sequence shown here is derived from an EMBL/GenBank/DDBJ whole genome shotgun (WGS) entry which is preliminary data.</text>
</comment>
<dbReference type="Gene3D" id="1.10.10.10">
    <property type="entry name" value="Winged helix-like DNA-binding domain superfamily/Winged helix DNA-binding domain"/>
    <property type="match status" value="1"/>
</dbReference>
<evidence type="ECO:0000256" key="4">
    <source>
        <dbReference type="SAM" id="MobiDB-lite"/>
    </source>
</evidence>
<dbReference type="InterPro" id="IPR001347">
    <property type="entry name" value="SIS_dom"/>
</dbReference>
<dbReference type="EMBL" id="JBHRSK010000007">
    <property type="protein sequence ID" value="MFC2968543.1"/>
    <property type="molecule type" value="Genomic_DNA"/>
</dbReference>
<accession>A0ABV7AGP8</accession>
<dbReference type="PANTHER" id="PTHR30514">
    <property type="entry name" value="GLUCOKINASE"/>
    <property type="match status" value="1"/>
</dbReference>
<keyword evidence="3" id="KW-0804">Transcription</keyword>
<name>A0ABV7AGP8_9RHOB</name>
<keyword evidence="2" id="KW-0238">DNA-binding</keyword>
<reference evidence="8" key="1">
    <citation type="journal article" date="2019" name="Int. J. Syst. Evol. Microbiol.">
        <title>The Global Catalogue of Microorganisms (GCM) 10K type strain sequencing project: providing services to taxonomists for standard genome sequencing and annotation.</title>
        <authorList>
            <consortium name="The Broad Institute Genomics Platform"/>
            <consortium name="The Broad Institute Genome Sequencing Center for Infectious Disease"/>
            <person name="Wu L."/>
            <person name="Ma J."/>
        </authorList>
    </citation>
    <scope>NUCLEOTIDE SEQUENCE [LARGE SCALE GENOMIC DNA]</scope>
    <source>
        <strain evidence="8">KCTC 62192</strain>
    </source>
</reference>
<dbReference type="PANTHER" id="PTHR30514:SF18">
    <property type="entry name" value="RPIR-FAMILY TRANSCRIPTIONAL REGULATOR"/>
    <property type="match status" value="1"/>
</dbReference>
<evidence type="ECO:0000313" key="7">
    <source>
        <dbReference type="EMBL" id="MFC2968543.1"/>
    </source>
</evidence>
<dbReference type="RefSeq" id="WP_377833243.1">
    <property type="nucleotide sequence ID" value="NZ_JBHRSK010000007.1"/>
</dbReference>
<dbReference type="InterPro" id="IPR047640">
    <property type="entry name" value="RpiR-like"/>
</dbReference>
<keyword evidence="8" id="KW-1185">Reference proteome</keyword>
<keyword evidence="1" id="KW-0805">Transcription regulation</keyword>
<dbReference type="Pfam" id="PF01380">
    <property type="entry name" value="SIS"/>
    <property type="match status" value="1"/>
</dbReference>
<dbReference type="InterPro" id="IPR009057">
    <property type="entry name" value="Homeodomain-like_sf"/>
</dbReference>
<dbReference type="Gene3D" id="3.40.50.10490">
    <property type="entry name" value="Glucose-6-phosphate isomerase like protein, domain 1"/>
    <property type="match status" value="1"/>
</dbReference>
<dbReference type="InterPro" id="IPR036388">
    <property type="entry name" value="WH-like_DNA-bd_sf"/>
</dbReference>
<dbReference type="SUPFAM" id="SSF53697">
    <property type="entry name" value="SIS domain"/>
    <property type="match status" value="1"/>
</dbReference>
<organism evidence="7 8">
    <name type="scientific">Acidimangrovimonas pyrenivorans</name>
    <dbReference type="NCBI Taxonomy" id="2030798"/>
    <lineage>
        <taxon>Bacteria</taxon>
        <taxon>Pseudomonadati</taxon>
        <taxon>Pseudomonadota</taxon>
        <taxon>Alphaproteobacteria</taxon>
        <taxon>Rhodobacterales</taxon>
        <taxon>Paracoccaceae</taxon>
        <taxon>Acidimangrovimonas</taxon>
    </lineage>
</organism>
<dbReference type="InterPro" id="IPR035472">
    <property type="entry name" value="RpiR-like_SIS"/>
</dbReference>
<feature type="domain" description="HTH rpiR-type" evidence="5">
    <location>
        <begin position="1"/>
        <end position="77"/>
    </location>
</feature>